<gene>
    <name evidence="1" type="ORF">GCM10007853_24010</name>
</gene>
<dbReference type="EMBL" id="BSNK01000002">
    <property type="protein sequence ID" value="GLQ24527.1"/>
    <property type="molecule type" value="Genomic_DNA"/>
</dbReference>
<protein>
    <recommendedName>
        <fullName evidence="3">DUF4177 domain-containing protein</fullName>
    </recommendedName>
</protein>
<evidence type="ECO:0000313" key="1">
    <source>
        <dbReference type="EMBL" id="GLQ24527.1"/>
    </source>
</evidence>
<dbReference type="Pfam" id="PF13783">
    <property type="entry name" value="DUF4177"/>
    <property type="match status" value="1"/>
</dbReference>
<dbReference type="Proteomes" id="UP001161391">
    <property type="component" value="Unassembled WGS sequence"/>
</dbReference>
<organism evidence="1 2">
    <name type="scientific">Algimonas ampicilliniresistens</name>
    <dbReference type="NCBI Taxonomy" id="1298735"/>
    <lineage>
        <taxon>Bacteria</taxon>
        <taxon>Pseudomonadati</taxon>
        <taxon>Pseudomonadota</taxon>
        <taxon>Alphaproteobacteria</taxon>
        <taxon>Maricaulales</taxon>
        <taxon>Robiginitomaculaceae</taxon>
        <taxon>Algimonas</taxon>
    </lineage>
</organism>
<name>A0ABQ5VC21_9PROT</name>
<sequence length="58" mass="6696">MRYEYKVITLKGSVWGGKPEKKDQQFQSELNQLGMLGWQLVGVTPIAQNVQAFLKREK</sequence>
<reference evidence="1" key="1">
    <citation type="journal article" date="2014" name="Int. J. Syst. Evol. Microbiol.">
        <title>Complete genome of a new Firmicutes species belonging to the dominant human colonic microbiota ('Ruminococcus bicirculans') reveals two chromosomes and a selective capacity to utilize plant glucans.</title>
        <authorList>
            <consortium name="NISC Comparative Sequencing Program"/>
            <person name="Wegmann U."/>
            <person name="Louis P."/>
            <person name="Goesmann A."/>
            <person name="Henrissat B."/>
            <person name="Duncan S.H."/>
            <person name="Flint H.J."/>
        </authorList>
    </citation>
    <scope>NUCLEOTIDE SEQUENCE</scope>
    <source>
        <strain evidence="1">NBRC 108219</strain>
    </source>
</reference>
<accession>A0ABQ5VC21</accession>
<dbReference type="RefSeq" id="WP_284391015.1">
    <property type="nucleotide sequence ID" value="NZ_BSNK01000002.1"/>
</dbReference>
<evidence type="ECO:0008006" key="3">
    <source>
        <dbReference type="Google" id="ProtNLM"/>
    </source>
</evidence>
<proteinExistence type="predicted"/>
<keyword evidence="2" id="KW-1185">Reference proteome</keyword>
<reference evidence="1" key="2">
    <citation type="submission" date="2023-01" db="EMBL/GenBank/DDBJ databases">
        <title>Draft genome sequence of Algimonas ampicilliniresistens strain NBRC 108219.</title>
        <authorList>
            <person name="Sun Q."/>
            <person name="Mori K."/>
        </authorList>
    </citation>
    <scope>NUCLEOTIDE SEQUENCE</scope>
    <source>
        <strain evidence="1">NBRC 108219</strain>
    </source>
</reference>
<comment type="caution">
    <text evidence="1">The sequence shown here is derived from an EMBL/GenBank/DDBJ whole genome shotgun (WGS) entry which is preliminary data.</text>
</comment>
<evidence type="ECO:0000313" key="2">
    <source>
        <dbReference type="Proteomes" id="UP001161391"/>
    </source>
</evidence>
<dbReference type="InterPro" id="IPR025234">
    <property type="entry name" value="YjzH-like"/>
</dbReference>